<evidence type="ECO:0000313" key="6">
    <source>
        <dbReference type="Proteomes" id="UP000824123"/>
    </source>
</evidence>
<evidence type="ECO:0000259" key="3">
    <source>
        <dbReference type="Pfam" id="PF00483"/>
    </source>
</evidence>
<dbReference type="InterPro" id="IPR029044">
    <property type="entry name" value="Nucleotide-diphossugar_trans"/>
</dbReference>
<comment type="caution">
    <text evidence="5">The sequence shown here is derived from an EMBL/GenBank/DDBJ whole genome shotgun (WGS) entry which is preliminary data.</text>
</comment>
<organism evidence="5 6">
    <name type="scientific">Candidatus Fimadaptatus faecigallinarum</name>
    <dbReference type="NCBI Taxonomy" id="2840814"/>
    <lineage>
        <taxon>Bacteria</taxon>
        <taxon>Bacillati</taxon>
        <taxon>Bacillota</taxon>
        <taxon>Clostridia</taxon>
        <taxon>Eubacteriales</taxon>
        <taxon>Candidatus Fimadaptatus</taxon>
    </lineage>
</organism>
<dbReference type="InterPro" id="IPR005835">
    <property type="entry name" value="NTP_transferase_dom"/>
</dbReference>
<name>A0A9D1LSX8_9FIRM</name>
<reference evidence="5" key="1">
    <citation type="submission" date="2020-10" db="EMBL/GenBank/DDBJ databases">
        <authorList>
            <person name="Gilroy R."/>
        </authorList>
    </citation>
    <scope>NUCLEOTIDE SEQUENCE</scope>
    <source>
        <strain evidence="5">ChiSxjej2B14-8506</strain>
    </source>
</reference>
<accession>A0A9D1LSX8</accession>
<proteinExistence type="inferred from homology"/>
<evidence type="ECO:0000259" key="4">
    <source>
        <dbReference type="Pfam" id="PF24894"/>
    </source>
</evidence>
<dbReference type="EMBL" id="DVNK01000058">
    <property type="protein sequence ID" value="HIU47530.1"/>
    <property type="molecule type" value="Genomic_DNA"/>
</dbReference>
<dbReference type="CDD" id="cd02508">
    <property type="entry name" value="ADP_Glucose_PP"/>
    <property type="match status" value="1"/>
</dbReference>
<keyword evidence="5" id="KW-0808">Transferase</keyword>
<comment type="similarity">
    <text evidence="1">Belongs to the bacterial/plant glucose-1-phosphate adenylyltransferase family.</text>
</comment>
<dbReference type="PANTHER" id="PTHR43523:SF6">
    <property type="entry name" value="GLYCOGEN BIOSYNTHESIS PROTEIN GLGD"/>
    <property type="match status" value="1"/>
</dbReference>
<sequence length="376" mass="42711">MKDIMGVIYTSRNDLRLRELTMSRAVAALPVLSRYRIIDFVLSSLVNSGARNVGVIMQKNYHSLMDHLGSGKEWDLHTRNDGLFILPPYLTRENVGTYGGMLDALRSNLRYLRRSKQEYLILTNSETVYNMNFDSALRYHIDNAADITLIYTKAGNIRFDPDVTDRHVYLDVDPKGIVKDYEVGPVEPSYDNFYMDALIIRREMLAHMVDQAVAHGEHDFGKELLQSHIRAGDMKVMGYEYKGYACRIESVLSLYQFNMDMLDVDRRHAMFNVNPVYTKIRDEVPAKYMGDSSSCNSLVADGCIIEGHVENSILFRGVRVHPGAKVKNSIIMQDGEIQSGVEVENVILDKQVTIKRDGRLIGRPTYPIVIAKGTTI</sequence>
<dbReference type="CDD" id="cd04651">
    <property type="entry name" value="LbH_G1P_AT_C"/>
    <property type="match status" value="1"/>
</dbReference>
<gene>
    <name evidence="5" type="primary">glgD</name>
    <name evidence="5" type="ORF">IAC59_09800</name>
</gene>
<dbReference type="Pfam" id="PF24894">
    <property type="entry name" value="Hexapep_GlmU"/>
    <property type="match status" value="1"/>
</dbReference>
<feature type="domain" description="Glucose-1-phosphate adenylyltransferase/Bifunctional protein GlmU-like C-terminal hexapeptide" evidence="4">
    <location>
        <begin position="292"/>
        <end position="362"/>
    </location>
</feature>
<keyword evidence="5" id="KW-0548">Nucleotidyltransferase</keyword>
<evidence type="ECO:0000256" key="1">
    <source>
        <dbReference type="ARBA" id="ARBA00010443"/>
    </source>
</evidence>
<dbReference type="SUPFAM" id="SSF53448">
    <property type="entry name" value="Nucleotide-diphospho-sugar transferases"/>
    <property type="match status" value="1"/>
</dbReference>
<dbReference type="SUPFAM" id="SSF51161">
    <property type="entry name" value="Trimeric LpxA-like enzymes"/>
    <property type="match status" value="1"/>
</dbReference>
<dbReference type="GO" id="GO:0005978">
    <property type="term" value="P:glycogen biosynthetic process"/>
    <property type="evidence" value="ECO:0007669"/>
    <property type="project" value="UniProtKB-KW"/>
</dbReference>
<evidence type="ECO:0000256" key="2">
    <source>
        <dbReference type="ARBA" id="ARBA00023056"/>
    </source>
</evidence>
<dbReference type="PANTHER" id="PTHR43523">
    <property type="entry name" value="GLUCOSE-1-PHOSPHATE ADENYLYLTRANSFERASE-RELATED"/>
    <property type="match status" value="1"/>
</dbReference>
<dbReference type="InterPro" id="IPR011831">
    <property type="entry name" value="ADP-Glc_PPase"/>
</dbReference>
<protein>
    <submittedName>
        <fullName evidence="5">Glucose-1-phosphate adenylyltransferase subunit GlgD</fullName>
        <ecNumber evidence="5">2.7.7.27</ecNumber>
    </submittedName>
</protein>
<dbReference type="GO" id="GO:0008878">
    <property type="term" value="F:glucose-1-phosphate adenylyltransferase activity"/>
    <property type="evidence" value="ECO:0007669"/>
    <property type="project" value="UniProtKB-EC"/>
</dbReference>
<feature type="domain" description="Nucleotidyl transferase" evidence="3">
    <location>
        <begin position="16"/>
        <end position="151"/>
    </location>
</feature>
<dbReference type="InterPro" id="IPR011832">
    <property type="entry name" value="GlgDAde_trans"/>
</dbReference>
<dbReference type="EC" id="2.7.7.27" evidence="5"/>
<dbReference type="Pfam" id="PF00483">
    <property type="entry name" value="NTP_transferase"/>
    <property type="match status" value="1"/>
</dbReference>
<dbReference type="NCBIfam" id="TIGR02092">
    <property type="entry name" value="glgD"/>
    <property type="match status" value="1"/>
</dbReference>
<dbReference type="AlphaFoldDB" id="A0A9D1LSX8"/>
<evidence type="ECO:0000313" key="5">
    <source>
        <dbReference type="EMBL" id="HIU47530.1"/>
    </source>
</evidence>
<reference evidence="5" key="2">
    <citation type="journal article" date="2021" name="PeerJ">
        <title>Extensive microbial diversity within the chicken gut microbiome revealed by metagenomics and culture.</title>
        <authorList>
            <person name="Gilroy R."/>
            <person name="Ravi A."/>
            <person name="Getino M."/>
            <person name="Pursley I."/>
            <person name="Horton D.L."/>
            <person name="Alikhan N.F."/>
            <person name="Baker D."/>
            <person name="Gharbi K."/>
            <person name="Hall N."/>
            <person name="Watson M."/>
            <person name="Adriaenssens E.M."/>
            <person name="Foster-Nyarko E."/>
            <person name="Jarju S."/>
            <person name="Secka A."/>
            <person name="Antonio M."/>
            <person name="Oren A."/>
            <person name="Chaudhuri R.R."/>
            <person name="La Ragione R."/>
            <person name="Hildebrand F."/>
            <person name="Pallen M.J."/>
        </authorList>
    </citation>
    <scope>NUCLEOTIDE SEQUENCE</scope>
    <source>
        <strain evidence="5">ChiSxjej2B14-8506</strain>
    </source>
</reference>
<keyword evidence="2" id="KW-0320">Glycogen biosynthesis</keyword>
<dbReference type="InterPro" id="IPR056818">
    <property type="entry name" value="GlmU/GlgC-like_hexapep"/>
</dbReference>
<dbReference type="Gene3D" id="2.160.10.10">
    <property type="entry name" value="Hexapeptide repeat proteins"/>
    <property type="match status" value="1"/>
</dbReference>
<dbReference type="Gene3D" id="3.90.550.10">
    <property type="entry name" value="Spore Coat Polysaccharide Biosynthesis Protein SpsA, Chain A"/>
    <property type="match status" value="1"/>
</dbReference>
<dbReference type="InterPro" id="IPR011004">
    <property type="entry name" value="Trimer_LpxA-like_sf"/>
</dbReference>
<dbReference type="Proteomes" id="UP000824123">
    <property type="component" value="Unassembled WGS sequence"/>
</dbReference>